<evidence type="ECO:0000313" key="1">
    <source>
        <dbReference type="EMBL" id="VDN30666.1"/>
    </source>
</evidence>
<evidence type="ECO:0000313" key="2">
    <source>
        <dbReference type="Proteomes" id="UP000281553"/>
    </source>
</evidence>
<dbReference type="EMBL" id="UYRU01079994">
    <property type="protein sequence ID" value="VDN30666.1"/>
    <property type="molecule type" value="Genomic_DNA"/>
</dbReference>
<gene>
    <name evidence="1" type="ORF">DILT_LOCUS15582</name>
</gene>
<accession>A0A3P7QII1</accession>
<dbReference type="AlphaFoldDB" id="A0A3P7QII1"/>
<keyword evidence="2" id="KW-1185">Reference proteome</keyword>
<sequence length="67" mass="7395">MPVKRLWFSLLNQPGLGDIFARHIFKTPKVVRPFLPPLTFADSTSSAADDTLIVDPITLKLSTPSSK</sequence>
<proteinExistence type="predicted"/>
<reference evidence="1 2" key="1">
    <citation type="submission" date="2018-11" db="EMBL/GenBank/DDBJ databases">
        <authorList>
            <consortium name="Pathogen Informatics"/>
        </authorList>
    </citation>
    <scope>NUCLEOTIDE SEQUENCE [LARGE SCALE GENOMIC DNA]</scope>
</reference>
<organism evidence="1 2">
    <name type="scientific">Dibothriocephalus latus</name>
    <name type="common">Fish tapeworm</name>
    <name type="synonym">Diphyllobothrium latum</name>
    <dbReference type="NCBI Taxonomy" id="60516"/>
    <lineage>
        <taxon>Eukaryota</taxon>
        <taxon>Metazoa</taxon>
        <taxon>Spiralia</taxon>
        <taxon>Lophotrochozoa</taxon>
        <taxon>Platyhelminthes</taxon>
        <taxon>Cestoda</taxon>
        <taxon>Eucestoda</taxon>
        <taxon>Diphyllobothriidea</taxon>
        <taxon>Diphyllobothriidae</taxon>
        <taxon>Dibothriocephalus</taxon>
    </lineage>
</organism>
<name>A0A3P7QII1_DIBLA</name>
<feature type="non-terminal residue" evidence="1">
    <location>
        <position position="67"/>
    </location>
</feature>
<protein>
    <submittedName>
        <fullName evidence="1">Uncharacterized protein</fullName>
    </submittedName>
</protein>
<dbReference type="Proteomes" id="UP000281553">
    <property type="component" value="Unassembled WGS sequence"/>
</dbReference>